<dbReference type="AlphaFoldDB" id="A0ABD3QYT9"/>
<dbReference type="EMBL" id="JABMIG020000002">
    <property type="protein sequence ID" value="KAL3805557.1"/>
    <property type="molecule type" value="Genomic_DNA"/>
</dbReference>
<keyword evidence="2" id="KW-0812">Transmembrane</keyword>
<feature type="non-terminal residue" evidence="3">
    <location>
        <position position="1"/>
    </location>
</feature>
<sequence length="338" mass="37469">EDGRGRITCHGRPKSRTQSTNEEEGYDRGDITVCVEAPMTLAEGYLMDVEHNGQVFPVTVPGGGVNQGQTFQVQLPLPEPSAPPHDEENLAVISDNFVIPQVLSETPISTTTKLVIRNADGTQSVAEETVYSDGTVVKTSVTKSLADSGLFQASRKSPNRQSAAERQVLYADVPMGPWRYPLCQCCKSRGQGMLCMACCCTFIPMGQILQRLKLNPSGGRGTYENTCIAWTGLWISFVFCFIMAIASTPFALFTFFAVFIYAIYALTMARYHMRMKYRIPSRCCKSKACNPGCDDCCCVFWCMPCVICQMLTHTHDQTEYNYKCLSHTGLDKDAPQIE</sequence>
<dbReference type="InterPro" id="IPR006461">
    <property type="entry name" value="PLAC_motif_containing"/>
</dbReference>
<dbReference type="PANTHER" id="PTHR15907">
    <property type="entry name" value="DUF614 FAMILY PROTEIN-RELATED"/>
    <property type="match status" value="1"/>
</dbReference>
<dbReference type="Pfam" id="PF04749">
    <property type="entry name" value="PLAC8"/>
    <property type="match status" value="1"/>
</dbReference>
<protein>
    <submittedName>
        <fullName evidence="3">Uncharacterized protein</fullName>
    </submittedName>
</protein>
<dbReference type="Proteomes" id="UP001516023">
    <property type="component" value="Unassembled WGS sequence"/>
</dbReference>
<reference evidence="3 4" key="1">
    <citation type="journal article" date="2020" name="G3 (Bethesda)">
        <title>Improved Reference Genome for Cyclotella cryptica CCMP332, a Model for Cell Wall Morphogenesis, Salinity Adaptation, and Lipid Production in Diatoms (Bacillariophyta).</title>
        <authorList>
            <person name="Roberts W.R."/>
            <person name="Downey K.M."/>
            <person name="Ruck E.C."/>
            <person name="Traller J.C."/>
            <person name="Alverson A.J."/>
        </authorList>
    </citation>
    <scope>NUCLEOTIDE SEQUENCE [LARGE SCALE GENOMIC DNA]</scope>
    <source>
        <strain evidence="3 4">CCMP332</strain>
    </source>
</reference>
<evidence type="ECO:0000313" key="3">
    <source>
        <dbReference type="EMBL" id="KAL3805557.1"/>
    </source>
</evidence>
<evidence type="ECO:0000313" key="4">
    <source>
        <dbReference type="Proteomes" id="UP001516023"/>
    </source>
</evidence>
<keyword evidence="4" id="KW-1185">Reference proteome</keyword>
<organism evidence="3 4">
    <name type="scientific">Cyclotella cryptica</name>
    <dbReference type="NCBI Taxonomy" id="29204"/>
    <lineage>
        <taxon>Eukaryota</taxon>
        <taxon>Sar</taxon>
        <taxon>Stramenopiles</taxon>
        <taxon>Ochrophyta</taxon>
        <taxon>Bacillariophyta</taxon>
        <taxon>Coscinodiscophyceae</taxon>
        <taxon>Thalassiosirophycidae</taxon>
        <taxon>Stephanodiscales</taxon>
        <taxon>Stephanodiscaceae</taxon>
        <taxon>Cyclotella</taxon>
    </lineage>
</organism>
<accession>A0ABD3QYT9</accession>
<feature type="transmembrane region" description="Helical" evidence="2">
    <location>
        <begin position="227"/>
        <end position="246"/>
    </location>
</feature>
<evidence type="ECO:0000256" key="2">
    <source>
        <dbReference type="SAM" id="Phobius"/>
    </source>
</evidence>
<name>A0ABD3QYT9_9STRA</name>
<evidence type="ECO:0000256" key="1">
    <source>
        <dbReference type="SAM" id="MobiDB-lite"/>
    </source>
</evidence>
<keyword evidence="2" id="KW-0472">Membrane</keyword>
<keyword evidence="2" id="KW-1133">Transmembrane helix</keyword>
<feature type="region of interest" description="Disordered" evidence="1">
    <location>
        <begin position="1"/>
        <end position="25"/>
    </location>
</feature>
<feature type="transmembrane region" description="Helical" evidence="2">
    <location>
        <begin position="252"/>
        <end position="272"/>
    </location>
</feature>
<comment type="caution">
    <text evidence="3">The sequence shown here is derived from an EMBL/GenBank/DDBJ whole genome shotgun (WGS) entry which is preliminary data.</text>
</comment>
<gene>
    <name evidence="3" type="ORF">HJC23_005801</name>
</gene>
<proteinExistence type="predicted"/>